<dbReference type="OMA" id="NSGYLCM"/>
<protein>
    <recommendedName>
        <fullName evidence="12">Pentacotripeptide-repeat region of PRORP domain-containing protein</fullName>
    </recommendedName>
</protein>
<evidence type="ECO:0000313" key="8">
    <source>
        <dbReference type="EMBL" id="KJB50098.1"/>
    </source>
</evidence>
<dbReference type="Gene3D" id="1.25.40.10">
    <property type="entry name" value="Tetratricopeptide repeat domain"/>
    <property type="match status" value="2"/>
</dbReference>
<feature type="region of interest" description="Disordered" evidence="7">
    <location>
        <begin position="484"/>
        <end position="507"/>
    </location>
</feature>
<dbReference type="InterPro" id="IPR011990">
    <property type="entry name" value="TPR-like_helical_dom_sf"/>
</dbReference>
<keyword evidence="3" id="KW-0677">Repeat</keyword>
<dbReference type="Pfam" id="PF01535">
    <property type="entry name" value="PPR"/>
    <property type="match status" value="3"/>
</dbReference>
<organism evidence="8 10">
    <name type="scientific">Gossypium raimondii</name>
    <name type="common">Peruvian cotton</name>
    <name type="synonym">Gossypium klotzschianum subsp. raimondii</name>
    <dbReference type="NCBI Taxonomy" id="29730"/>
    <lineage>
        <taxon>Eukaryota</taxon>
        <taxon>Viridiplantae</taxon>
        <taxon>Streptophyta</taxon>
        <taxon>Embryophyta</taxon>
        <taxon>Tracheophyta</taxon>
        <taxon>Spermatophyta</taxon>
        <taxon>Magnoliopsida</taxon>
        <taxon>eudicotyledons</taxon>
        <taxon>Gunneridae</taxon>
        <taxon>Pentapetalae</taxon>
        <taxon>rosids</taxon>
        <taxon>malvids</taxon>
        <taxon>Malvales</taxon>
        <taxon>Malvaceae</taxon>
        <taxon>Malvoideae</taxon>
        <taxon>Gossypium</taxon>
    </lineage>
</organism>
<feature type="repeat" description="PPR" evidence="6">
    <location>
        <begin position="175"/>
        <end position="209"/>
    </location>
</feature>
<evidence type="ECO:0000256" key="1">
    <source>
        <dbReference type="ARBA" id="ARBA00004173"/>
    </source>
</evidence>
<dbReference type="FunFam" id="1.25.40.10:FF:000385">
    <property type="entry name" value="Pentatricopeptide repeat-containing protein mitochondrial"/>
    <property type="match status" value="1"/>
</dbReference>
<dbReference type="Gramene" id="KJB50098">
    <property type="protein sequence ID" value="KJB50098"/>
    <property type="gene ID" value="B456_008G153900"/>
</dbReference>
<dbReference type="GO" id="GO:0003729">
    <property type="term" value="F:mRNA binding"/>
    <property type="evidence" value="ECO:0007669"/>
    <property type="project" value="UniProtKB-ARBA"/>
</dbReference>
<dbReference type="PROSITE" id="PS51375">
    <property type="entry name" value="PPR"/>
    <property type="match status" value="1"/>
</dbReference>
<reference evidence="9" key="3">
    <citation type="submission" date="2020-04" db="EMBL/GenBank/DDBJ databases">
        <authorList>
            <person name="Grover C.E."/>
            <person name="Arick M.A. II"/>
            <person name="Thrash A."/>
            <person name="Conover J.L."/>
            <person name="Sanders W.S."/>
            <person name="Peterson D.G."/>
            <person name="Scheffler J.A."/>
            <person name="Scheffler B.E."/>
            <person name="Wendel J.F."/>
        </authorList>
    </citation>
    <scope>NUCLEOTIDE SEQUENCE</scope>
    <source>
        <strain evidence="9">8</strain>
        <tissue evidence="9">Leaf</tissue>
    </source>
</reference>
<feature type="compositionally biased region" description="Basic and acidic residues" evidence="7">
    <location>
        <begin position="494"/>
        <end position="507"/>
    </location>
</feature>
<accession>A0A0D2RFW8</accession>
<dbReference type="STRING" id="29730.A0A0D2RFW8"/>
<reference evidence="9 11" key="2">
    <citation type="journal article" date="2019" name="Genome Biol. Evol.">
        <title>Insights into the evolution of the New World diploid cottons (Gossypium, subgenus Houzingenia) based on genome sequencing.</title>
        <authorList>
            <person name="Grover C.E."/>
            <person name="Arick M.A. 2nd"/>
            <person name="Thrash A."/>
            <person name="Conover J.L."/>
            <person name="Sanders W.S."/>
            <person name="Peterson D.G."/>
            <person name="Frelichowski J.E."/>
            <person name="Scheffler J.A."/>
            <person name="Scheffler B.E."/>
            <person name="Wendel J.F."/>
        </authorList>
    </citation>
    <scope>NUCLEOTIDE SEQUENCE [LARGE SCALE GENOMIC DNA]</scope>
    <source>
        <strain evidence="9">8</strain>
        <tissue evidence="9">Leaf</tissue>
    </source>
</reference>
<evidence type="ECO:0000313" key="10">
    <source>
        <dbReference type="Proteomes" id="UP000032304"/>
    </source>
</evidence>
<gene>
    <name evidence="8" type="ORF">B456_008G153900</name>
    <name evidence="9" type="ORF">Gorai_009659</name>
</gene>
<dbReference type="InterPro" id="IPR002885">
    <property type="entry name" value="PPR_rpt"/>
</dbReference>
<comment type="similarity">
    <text evidence="2">Belongs to the PPR family. P subfamily.</text>
</comment>
<dbReference type="PANTHER" id="PTHR45717">
    <property type="entry name" value="OS12G0527900 PROTEIN"/>
    <property type="match status" value="1"/>
</dbReference>
<proteinExistence type="inferred from homology"/>
<dbReference type="Proteomes" id="UP000593578">
    <property type="component" value="Unassembled WGS sequence"/>
</dbReference>
<dbReference type="GO" id="GO:0005739">
    <property type="term" value="C:mitochondrion"/>
    <property type="evidence" value="ECO:0007669"/>
    <property type="project" value="UniProtKB-SubCell"/>
</dbReference>
<dbReference type="AlphaFoldDB" id="A0A0D2RFW8"/>
<dbReference type="Proteomes" id="UP000032304">
    <property type="component" value="Chromosome 8"/>
</dbReference>
<comment type="subcellular location">
    <subcellularLocation>
        <location evidence="1">Mitochondrion</location>
    </subcellularLocation>
</comment>
<dbReference type="NCBIfam" id="TIGR00756">
    <property type="entry name" value="PPR"/>
    <property type="match status" value="2"/>
</dbReference>
<evidence type="ECO:0000256" key="7">
    <source>
        <dbReference type="SAM" id="MobiDB-lite"/>
    </source>
</evidence>
<dbReference type="EMBL" id="CM001747">
    <property type="protein sequence ID" value="KJB50098.1"/>
    <property type="molecule type" value="Genomic_DNA"/>
</dbReference>
<keyword evidence="5" id="KW-0496">Mitochondrion</keyword>
<evidence type="ECO:0000256" key="2">
    <source>
        <dbReference type="ARBA" id="ARBA00007626"/>
    </source>
</evidence>
<dbReference type="PANTHER" id="PTHR45717:SF10">
    <property type="entry name" value="OS10G0501000 PROTEIN"/>
    <property type="match status" value="1"/>
</dbReference>
<evidence type="ECO:0000256" key="4">
    <source>
        <dbReference type="ARBA" id="ARBA00022946"/>
    </source>
</evidence>
<dbReference type="eggNOG" id="KOG4197">
    <property type="taxonomic scope" value="Eukaryota"/>
</dbReference>
<keyword evidence="4" id="KW-0809">Transit peptide</keyword>
<evidence type="ECO:0000313" key="9">
    <source>
        <dbReference type="EMBL" id="MBA0592684.1"/>
    </source>
</evidence>
<evidence type="ECO:0000313" key="11">
    <source>
        <dbReference type="Proteomes" id="UP000593578"/>
    </source>
</evidence>
<dbReference type="KEGG" id="gra:105764208"/>
<sequence length="507" mass="56886">MKLVIGSNPWTYSCISRILRVVAYSTNTLSPNASPSKPPDTLPIRVSRSGHPKASIVPVLNQWLEEGKAIKQSMLHTIIRHLRSFGRFKQALEVSEFMSEEMRYGISVGDMAVRLDLISKVHGIEQAEKYFDSLPDTMRTFQVYGALLNCYAHHKCLEKAEATLQIMRESGHLSNAVSYNVMLNLYSRLGKHDKLDVLMQEMKEKGIKHDAFTNNIRLNAYASSSDIEGMEKFLTTIENDVEVSVDWHAYVAAASAYLKARLTEKALEMLSRAEQLVTQASRKHAYEIFLTLYTNLGRKDDVYRIWRLYGNLGKFFNSGYLCMISSLVKLDDLDGAERILAEWESGYSYYDARIPNVMISAYCRRGFIKKAEAYTVSLIERGVIKEPDAFILNSLATGYQMDGQMSKAVETMKAAILSSSSGWKPNLCTLAACLKFLEGEDNLEAAKELLQLLQVRGHLSNDVYNGLVKNILDGNVDVSALDQTKGGSETLDEESTRTHEGQIEASS</sequence>
<evidence type="ECO:0000256" key="5">
    <source>
        <dbReference type="ARBA" id="ARBA00023128"/>
    </source>
</evidence>
<evidence type="ECO:0000256" key="3">
    <source>
        <dbReference type="ARBA" id="ARBA00022737"/>
    </source>
</evidence>
<dbReference type="Pfam" id="PF13041">
    <property type="entry name" value="PPR_2"/>
    <property type="match status" value="1"/>
</dbReference>
<dbReference type="EMBL" id="JABEZZ010000008">
    <property type="protein sequence ID" value="MBA0592684.1"/>
    <property type="molecule type" value="Genomic_DNA"/>
</dbReference>
<reference evidence="8 10" key="1">
    <citation type="journal article" date="2012" name="Nature">
        <title>Repeated polyploidization of Gossypium genomes and the evolution of spinnable cotton fibres.</title>
        <authorList>
            <person name="Paterson A.H."/>
            <person name="Wendel J.F."/>
            <person name="Gundlach H."/>
            <person name="Guo H."/>
            <person name="Jenkins J."/>
            <person name="Jin D."/>
            <person name="Llewellyn D."/>
            <person name="Showmaker K.C."/>
            <person name="Shu S."/>
            <person name="Udall J."/>
            <person name="Yoo M.J."/>
            <person name="Byers R."/>
            <person name="Chen W."/>
            <person name="Doron-Faigenboim A."/>
            <person name="Duke M.V."/>
            <person name="Gong L."/>
            <person name="Grimwood J."/>
            <person name="Grover C."/>
            <person name="Grupp K."/>
            <person name="Hu G."/>
            <person name="Lee T.H."/>
            <person name="Li J."/>
            <person name="Lin L."/>
            <person name="Liu T."/>
            <person name="Marler B.S."/>
            <person name="Page J.T."/>
            <person name="Roberts A.W."/>
            <person name="Romanel E."/>
            <person name="Sanders W.S."/>
            <person name="Szadkowski E."/>
            <person name="Tan X."/>
            <person name="Tang H."/>
            <person name="Xu C."/>
            <person name="Wang J."/>
            <person name="Wang Z."/>
            <person name="Zhang D."/>
            <person name="Zhang L."/>
            <person name="Ashrafi H."/>
            <person name="Bedon F."/>
            <person name="Bowers J.E."/>
            <person name="Brubaker C.L."/>
            <person name="Chee P.W."/>
            <person name="Das S."/>
            <person name="Gingle A.R."/>
            <person name="Haigler C.H."/>
            <person name="Harker D."/>
            <person name="Hoffmann L.V."/>
            <person name="Hovav R."/>
            <person name="Jones D.C."/>
            <person name="Lemke C."/>
            <person name="Mansoor S."/>
            <person name="ur Rahman M."/>
            <person name="Rainville L.N."/>
            <person name="Rambani A."/>
            <person name="Reddy U.K."/>
            <person name="Rong J.K."/>
            <person name="Saranga Y."/>
            <person name="Scheffler B.E."/>
            <person name="Scheffler J.A."/>
            <person name="Stelly D.M."/>
            <person name="Triplett B.A."/>
            <person name="Van Deynze A."/>
            <person name="Vaslin M.F."/>
            <person name="Waghmare V.N."/>
            <person name="Walford S.A."/>
            <person name="Wright R.J."/>
            <person name="Zaki E.A."/>
            <person name="Zhang T."/>
            <person name="Dennis E.S."/>
            <person name="Mayer K.F."/>
            <person name="Peterson D.G."/>
            <person name="Rokhsar D.S."/>
            <person name="Wang X."/>
            <person name="Schmutz J."/>
        </authorList>
    </citation>
    <scope>NUCLEOTIDE SEQUENCE [LARGE SCALE GENOMIC DNA]</scope>
</reference>
<evidence type="ECO:0000256" key="6">
    <source>
        <dbReference type="PROSITE-ProRule" id="PRU00708"/>
    </source>
</evidence>
<name>A0A0D2RFW8_GOSRA</name>
<dbReference type="OrthoDB" id="1890565at2759"/>
<keyword evidence="10" id="KW-1185">Reference proteome</keyword>
<evidence type="ECO:0008006" key="12">
    <source>
        <dbReference type="Google" id="ProtNLM"/>
    </source>
</evidence>